<evidence type="ECO:0000259" key="14">
    <source>
        <dbReference type="SMART" id="SM00382"/>
    </source>
</evidence>
<dbReference type="SMART" id="SM00382">
    <property type="entry name" value="AAA"/>
    <property type="match status" value="2"/>
</dbReference>
<organism evidence="15 16">
    <name type="scientific">Coemansia aciculifera</name>
    <dbReference type="NCBI Taxonomy" id="417176"/>
    <lineage>
        <taxon>Eukaryota</taxon>
        <taxon>Fungi</taxon>
        <taxon>Fungi incertae sedis</taxon>
        <taxon>Zoopagomycota</taxon>
        <taxon>Kickxellomycotina</taxon>
        <taxon>Kickxellomycetes</taxon>
        <taxon>Kickxellales</taxon>
        <taxon>Kickxellaceae</taxon>
        <taxon>Coemansia</taxon>
    </lineage>
</organism>
<dbReference type="Proteomes" id="UP001140074">
    <property type="component" value="Unassembled WGS sequence"/>
</dbReference>
<feature type="domain" description="AAA+ ATPase" evidence="14">
    <location>
        <begin position="359"/>
        <end position="501"/>
    </location>
</feature>
<dbReference type="InterPro" id="IPR003960">
    <property type="entry name" value="ATPase_AAA_CS"/>
</dbReference>
<dbReference type="GO" id="GO:0005829">
    <property type="term" value="C:cytosol"/>
    <property type="evidence" value="ECO:0007669"/>
    <property type="project" value="TreeGrafter"/>
</dbReference>
<accession>A0A9W8M7I7</accession>
<keyword evidence="9" id="KW-0472">Membrane</keyword>
<evidence type="ECO:0000256" key="11">
    <source>
        <dbReference type="ARBA" id="ARBA00034532"/>
    </source>
</evidence>
<dbReference type="InterPro" id="IPR050168">
    <property type="entry name" value="AAA_ATPase_domain"/>
</dbReference>
<evidence type="ECO:0000256" key="13">
    <source>
        <dbReference type="SAM" id="MobiDB-lite"/>
    </source>
</evidence>
<dbReference type="Pfam" id="PF17862">
    <property type="entry name" value="AAA_lid_3"/>
    <property type="match status" value="1"/>
</dbReference>
<dbReference type="SUPFAM" id="SSF50692">
    <property type="entry name" value="ADC-like"/>
    <property type="match status" value="1"/>
</dbReference>
<evidence type="ECO:0000256" key="6">
    <source>
        <dbReference type="ARBA" id="ARBA00022801"/>
    </source>
</evidence>
<keyword evidence="6" id="KW-0378">Hydrolase</keyword>
<dbReference type="GO" id="GO:0005524">
    <property type="term" value="F:ATP binding"/>
    <property type="evidence" value="ECO:0007669"/>
    <property type="project" value="UniProtKB-KW"/>
</dbReference>
<dbReference type="PROSITE" id="PS00674">
    <property type="entry name" value="AAA"/>
    <property type="match status" value="1"/>
</dbReference>
<evidence type="ECO:0000256" key="9">
    <source>
        <dbReference type="ARBA" id="ARBA00023136"/>
    </source>
</evidence>
<comment type="similarity">
    <text evidence="2">Belongs to the AAA ATPase family.</text>
</comment>
<evidence type="ECO:0000256" key="12">
    <source>
        <dbReference type="ARBA" id="ARBA00048778"/>
    </source>
</evidence>
<name>A0A9W8M7I7_9FUNG</name>
<comment type="caution">
    <text evidence="15">The sequence shown here is derived from an EMBL/GenBank/DDBJ whole genome shotgun (WGS) entry which is preliminary data.</text>
</comment>
<keyword evidence="8" id="KW-0653">Protein transport</keyword>
<evidence type="ECO:0000256" key="2">
    <source>
        <dbReference type="ARBA" id="ARBA00006914"/>
    </source>
</evidence>
<keyword evidence="4" id="KW-0962">Peroxisome biogenesis</keyword>
<dbReference type="EMBL" id="JANBUY010000039">
    <property type="protein sequence ID" value="KAJ2866378.1"/>
    <property type="molecule type" value="Genomic_DNA"/>
</dbReference>
<proteinExistence type="inferred from homology"/>
<keyword evidence="7" id="KW-0067">ATP-binding</keyword>
<dbReference type="GO" id="GO:0016887">
    <property type="term" value="F:ATP hydrolysis activity"/>
    <property type="evidence" value="ECO:0007669"/>
    <property type="project" value="InterPro"/>
</dbReference>
<dbReference type="InterPro" id="IPR027417">
    <property type="entry name" value="P-loop_NTPase"/>
</dbReference>
<comment type="catalytic activity">
    <reaction evidence="12">
        <text>ATP + H2O = ADP + phosphate + H(+)</text>
        <dbReference type="Rhea" id="RHEA:13065"/>
        <dbReference type="ChEBI" id="CHEBI:15377"/>
        <dbReference type="ChEBI" id="CHEBI:15378"/>
        <dbReference type="ChEBI" id="CHEBI:30616"/>
        <dbReference type="ChEBI" id="CHEBI:43474"/>
        <dbReference type="ChEBI" id="CHEBI:456216"/>
    </reaction>
    <physiologicalReaction direction="left-to-right" evidence="12">
        <dbReference type="Rhea" id="RHEA:13066"/>
    </physiologicalReaction>
</comment>
<comment type="subcellular location">
    <subcellularLocation>
        <location evidence="1">Membrane</location>
    </subcellularLocation>
</comment>
<feature type="domain" description="AAA+ ATPase" evidence="14">
    <location>
        <begin position="629"/>
        <end position="765"/>
    </location>
</feature>
<gene>
    <name evidence="15" type="primary">PEX1</name>
    <name evidence="15" type="ORF">GGH94_001569</name>
</gene>
<sequence>MSQTLVVAFRPLRSCLVNLPARWVSALAAQPASKGCMAFQISWGQSSRGTAYVGWSGGVSHISGHRDHTGALNSDVLEIDSAFGRQLGLADGTSVRVEYVADVGTCTAAEVEPASADDWEILSLNAGAVEERLLQQARVVAVGQPIVFWLSASTVVRLNTASVTPKRHSCCLLANDSEVIVAPRTRHRPGSTPGDSAKQDLAATSRRNVVCCMRVAADETGADGVVYASPESSVIQHMAGNTQRNVRIGRATPRESADTGADTTSDPTEAPKYADLTTVRLEASDGVQPGVLLASPAMLRAAGLSVGETVRIQPGSAAAGTIAPIADSKAEEEVLEAGVGAFVSEAWQSVDAALAAGGSGGGLLVCGRRGSGKSSVVRALARRAAAAQGTRLVYARHVDCAALGLEPRTGQVAAALRAAVREARASAPALLVLDDVDALVEAASEHGDERRARRLAEALVDALVGAGGVAVLATAAARSSVHARVLGAGVFAAVREIPAPRAAERELMLAAIAHASAAKPAPGASFAAAAYATEGYAPADLRALYARAAHEAAVRAVAHGAETVDVTGGDLGRALVGFQPLALRGVAVQTSTTRWADIGGLADTRRQLRETLELPARYAAVFASSPLRLRSGVLLYGFPGCGKTLLASAVARECGLSFVATKGPELLSKYIGSSEQAVRDLFRRAAAAAPCVLFFDEFDAIAPRRGHDNTGVTDRVVNQFLTEMDGAEGLAGVYVLAATSRPDLIDPALLRPGRLDKAFLCPLPASEDRADILRRHAARLRTAELIDWPALAARAEHFSGADLQALVYNAFLAAVHEMNAARAVPPSQADSSTTTAATLSAEFAAIGEGARLAPVERAKLAERMICLLHSNRQSAAAASTVPIVTTAHFEAAFATTHASLAANDRERFASIYRAFVNDKKASIDKPKQPPPIEQRATLA</sequence>
<dbReference type="InterPro" id="IPR003959">
    <property type="entry name" value="ATPase_AAA_core"/>
</dbReference>
<feature type="region of interest" description="Disordered" evidence="13">
    <location>
        <begin position="240"/>
        <end position="272"/>
    </location>
</feature>
<dbReference type="PANTHER" id="PTHR23077">
    <property type="entry name" value="AAA-FAMILY ATPASE"/>
    <property type="match status" value="1"/>
</dbReference>
<dbReference type="InterPro" id="IPR029067">
    <property type="entry name" value="CDC48_domain_2-like_sf"/>
</dbReference>
<dbReference type="InterPro" id="IPR015342">
    <property type="entry name" value="PEX1-N_C-lobe"/>
</dbReference>
<evidence type="ECO:0000256" key="10">
    <source>
        <dbReference type="ARBA" id="ARBA00032509"/>
    </source>
</evidence>
<dbReference type="InterPro" id="IPR041569">
    <property type="entry name" value="AAA_lid_3"/>
</dbReference>
<dbReference type="AlphaFoldDB" id="A0A9W8M7I7"/>
<dbReference type="Gene3D" id="1.10.8.60">
    <property type="match status" value="2"/>
</dbReference>
<evidence type="ECO:0000313" key="16">
    <source>
        <dbReference type="Proteomes" id="UP001140074"/>
    </source>
</evidence>
<protein>
    <recommendedName>
        <fullName evidence="11">Peroxisomal ATPase PEX1</fullName>
    </recommendedName>
    <alternativeName>
        <fullName evidence="10">Peroxin-1</fullName>
    </alternativeName>
</protein>
<dbReference type="FunFam" id="3.40.50.300:FF:000149">
    <property type="entry name" value="Nuclear valosin-containing protein-like"/>
    <property type="match status" value="1"/>
</dbReference>
<reference evidence="15" key="1">
    <citation type="submission" date="2022-07" db="EMBL/GenBank/DDBJ databases">
        <title>Phylogenomic reconstructions and comparative analyses of Kickxellomycotina fungi.</title>
        <authorList>
            <person name="Reynolds N.K."/>
            <person name="Stajich J.E."/>
            <person name="Barry K."/>
            <person name="Grigoriev I.V."/>
            <person name="Crous P."/>
            <person name="Smith M.E."/>
        </authorList>
    </citation>
    <scope>NUCLEOTIDE SEQUENCE</scope>
    <source>
        <strain evidence="15">RSA 476</strain>
    </source>
</reference>
<dbReference type="InterPro" id="IPR003593">
    <property type="entry name" value="AAA+_ATPase"/>
</dbReference>
<dbReference type="InterPro" id="IPR009010">
    <property type="entry name" value="Asp_de-COase-like_dom_sf"/>
</dbReference>
<dbReference type="Gene3D" id="3.10.330.10">
    <property type="match status" value="1"/>
</dbReference>
<dbReference type="Pfam" id="PF09262">
    <property type="entry name" value="PEX-1N"/>
    <property type="match status" value="1"/>
</dbReference>
<dbReference type="Gene3D" id="3.40.50.300">
    <property type="entry name" value="P-loop containing nucleotide triphosphate hydrolases"/>
    <property type="match status" value="2"/>
</dbReference>
<evidence type="ECO:0000313" key="15">
    <source>
        <dbReference type="EMBL" id="KAJ2866378.1"/>
    </source>
</evidence>
<keyword evidence="16" id="KW-1185">Reference proteome</keyword>
<evidence type="ECO:0000256" key="1">
    <source>
        <dbReference type="ARBA" id="ARBA00004370"/>
    </source>
</evidence>
<dbReference type="GO" id="GO:0016558">
    <property type="term" value="P:protein import into peroxisome matrix"/>
    <property type="evidence" value="ECO:0007669"/>
    <property type="project" value="TreeGrafter"/>
</dbReference>
<evidence type="ECO:0000256" key="8">
    <source>
        <dbReference type="ARBA" id="ARBA00022927"/>
    </source>
</evidence>
<evidence type="ECO:0000256" key="3">
    <source>
        <dbReference type="ARBA" id="ARBA00022448"/>
    </source>
</evidence>
<dbReference type="PANTHER" id="PTHR23077:SF12">
    <property type="entry name" value="PEROXISOMAL ATPASE PEX1"/>
    <property type="match status" value="1"/>
</dbReference>
<evidence type="ECO:0000256" key="4">
    <source>
        <dbReference type="ARBA" id="ARBA00022593"/>
    </source>
</evidence>
<dbReference type="SUPFAM" id="SSF52540">
    <property type="entry name" value="P-loop containing nucleoside triphosphate hydrolases"/>
    <property type="match status" value="2"/>
</dbReference>
<keyword evidence="5" id="KW-0547">Nucleotide-binding</keyword>
<dbReference type="SUPFAM" id="SSF54585">
    <property type="entry name" value="Cdc48 domain 2-like"/>
    <property type="match status" value="1"/>
</dbReference>
<dbReference type="GO" id="GO:0005778">
    <property type="term" value="C:peroxisomal membrane"/>
    <property type="evidence" value="ECO:0007669"/>
    <property type="project" value="TreeGrafter"/>
</dbReference>
<keyword evidence="3" id="KW-0813">Transport</keyword>
<dbReference type="Gene3D" id="2.40.40.20">
    <property type="match status" value="1"/>
</dbReference>
<evidence type="ECO:0000256" key="5">
    <source>
        <dbReference type="ARBA" id="ARBA00022741"/>
    </source>
</evidence>
<dbReference type="Pfam" id="PF00004">
    <property type="entry name" value="AAA"/>
    <property type="match status" value="2"/>
</dbReference>
<evidence type="ECO:0000256" key="7">
    <source>
        <dbReference type="ARBA" id="ARBA00022840"/>
    </source>
</evidence>